<dbReference type="AlphaFoldDB" id="K7E1K6"/>
<reference evidence="6" key="3">
    <citation type="submission" date="2025-09" db="UniProtKB">
        <authorList>
            <consortium name="Ensembl"/>
        </authorList>
    </citation>
    <scope>IDENTIFICATION</scope>
</reference>
<comment type="similarity">
    <text evidence="4">Belongs to the FMO family.</text>
</comment>
<sequence>MADITWRRETLGKRYAHNSGHRLQEDFINYMDQLASLARMKPTLLLLLFTDPKLPLKVFFGPCTSYQCHLQGPGKWGGARKAMTQRERILKPMQTQIVNKDIHRSHKPAWLRFLCVGIAFSMFVLPCF</sequence>
<keyword evidence="5" id="KW-1133">Transmembrane helix</keyword>
<dbReference type="GO" id="GO:0004499">
    <property type="term" value="F:N,N-dimethylaniline monooxygenase activity"/>
    <property type="evidence" value="ECO:0007669"/>
    <property type="project" value="InterPro"/>
</dbReference>
<dbReference type="GO" id="GO:0050660">
    <property type="term" value="F:flavin adenine dinucleotide binding"/>
    <property type="evidence" value="ECO:0007669"/>
    <property type="project" value="InterPro"/>
</dbReference>
<evidence type="ECO:0000313" key="6">
    <source>
        <dbReference type="Ensembl" id="ENSMODP00000039657.1"/>
    </source>
</evidence>
<dbReference type="InterPro" id="IPR020946">
    <property type="entry name" value="Flavin_mOase-like"/>
</dbReference>
<keyword evidence="2 4" id="KW-0274">FAD</keyword>
<dbReference type="InParanoid" id="K7E1K6"/>
<reference evidence="6" key="2">
    <citation type="submission" date="2025-08" db="UniProtKB">
        <authorList>
            <consortium name="Ensembl"/>
        </authorList>
    </citation>
    <scope>IDENTIFICATION</scope>
</reference>
<accession>K7E1K6</accession>
<evidence type="ECO:0000256" key="3">
    <source>
        <dbReference type="ARBA" id="ARBA00023002"/>
    </source>
</evidence>
<protein>
    <recommendedName>
        <fullName evidence="4">Flavin-containing monooxygenase</fullName>
        <ecNumber evidence="4">1.-.-.-</ecNumber>
    </recommendedName>
</protein>
<evidence type="ECO:0000256" key="1">
    <source>
        <dbReference type="ARBA" id="ARBA00022630"/>
    </source>
</evidence>
<evidence type="ECO:0000313" key="7">
    <source>
        <dbReference type="Proteomes" id="UP000002280"/>
    </source>
</evidence>
<evidence type="ECO:0000256" key="2">
    <source>
        <dbReference type="ARBA" id="ARBA00022827"/>
    </source>
</evidence>
<dbReference type="Proteomes" id="UP000002280">
    <property type="component" value="Chromosome 2"/>
</dbReference>
<dbReference type="Bgee" id="ENSMODG00000029739">
    <property type="expression patterns" value="Expressed in spermatocyte and 2 other cell types or tissues"/>
</dbReference>
<keyword evidence="7" id="KW-1185">Reference proteome</keyword>
<dbReference type="Ensembl" id="ENSMODT00000042763.2">
    <property type="protein sequence ID" value="ENSMODP00000039657.1"/>
    <property type="gene ID" value="ENSMODG00000029739.2"/>
</dbReference>
<evidence type="ECO:0000256" key="5">
    <source>
        <dbReference type="SAM" id="Phobius"/>
    </source>
</evidence>
<keyword evidence="5" id="KW-0812">Transmembrane</keyword>
<dbReference type="HOGENOM" id="CLU_1958854_0_0_1"/>
<dbReference type="eggNOG" id="KOG1399">
    <property type="taxonomic scope" value="Eukaryota"/>
</dbReference>
<dbReference type="EC" id="1.-.-.-" evidence="4"/>
<keyword evidence="1 4" id="KW-0285">Flavoprotein</keyword>
<proteinExistence type="inferred from homology"/>
<dbReference type="GeneTree" id="ENSGT00940000173993"/>
<keyword evidence="4" id="KW-0503">Monooxygenase</keyword>
<dbReference type="Pfam" id="PF00743">
    <property type="entry name" value="FMO-like"/>
    <property type="match status" value="1"/>
</dbReference>
<feature type="transmembrane region" description="Helical" evidence="5">
    <location>
        <begin position="109"/>
        <end position="126"/>
    </location>
</feature>
<comment type="cofactor">
    <cofactor evidence="4">
        <name>FAD</name>
        <dbReference type="ChEBI" id="CHEBI:57692"/>
    </cofactor>
</comment>
<keyword evidence="3 4" id="KW-0560">Oxidoreductase</keyword>
<dbReference type="GO" id="GO:0050661">
    <property type="term" value="F:NADP binding"/>
    <property type="evidence" value="ECO:0007669"/>
    <property type="project" value="InterPro"/>
</dbReference>
<dbReference type="OMA" id="MADITWR"/>
<organism evidence="6 7">
    <name type="scientific">Monodelphis domestica</name>
    <name type="common">Gray short-tailed opossum</name>
    <dbReference type="NCBI Taxonomy" id="13616"/>
    <lineage>
        <taxon>Eukaryota</taxon>
        <taxon>Metazoa</taxon>
        <taxon>Chordata</taxon>
        <taxon>Craniata</taxon>
        <taxon>Vertebrata</taxon>
        <taxon>Euteleostomi</taxon>
        <taxon>Mammalia</taxon>
        <taxon>Metatheria</taxon>
        <taxon>Didelphimorphia</taxon>
        <taxon>Didelphidae</taxon>
        <taxon>Monodelphis</taxon>
    </lineage>
</organism>
<reference evidence="6 7" key="1">
    <citation type="journal article" date="2007" name="Nature">
        <title>Genome of the marsupial Monodelphis domestica reveals innovation in non-coding sequences.</title>
        <authorList>
            <person name="Mikkelsen T.S."/>
            <person name="Wakefield M.J."/>
            <person name="Aken B."/>
            <person name="Amemiya C.T."/>
            <person name="Chang J.L."/>
            <person name="Duke S."/>
            <person name="Garber M."/>
            <person name="Gentles A.J."/>
            <person name="Goodstadt L."/>
            <person name="Heger A."/>
            <person name="Jurka J."/>
            <person name="Kamal M."/>
            <person name="Mauceli E."/>
            <person name="Searle S.M."/>
            <person name="Sharpe T."/>
            <person name="Baker M.L."/>
            <person name="Batzer M.A."/>
            <person name="Benos P.V."/>
            <person name="Belov K."/>
            <person name="Clamp M."/>
            <person name="Cook A."/>
            <person name="Cuff J."/>
            <person name="Das R."/>
            <person name="Davidow L."/>
            <person name="Deakin J.E."/>
            <person name="Fazzari M.J."/>
            <person name="Glass J.L."/>
            <person name="Grabherr M."/>
            <person name="Greally J.M."/>
            <person name="Gu W."/>
            <person name="Hore T.A."/>
            <person name="Huttley G.A."/>
            <person name="Kleber M."/>
            <person name="Jirtle R.L."/>
            <person name="Koina E."/>
            <person name="Lee J.T."/>
            <person name="Mahony S."/>
            <person name="Marra M.A."/>
            <person name="Miller R.D."/>
            <person name="Nicholls R.D."/>
            <person name="Oda M."/>
            <person name="Papenfuss A.T."/>
            <person name="Parra Z.E."/>
            <person name="Pollock D.D."/>
            <person name="Ray D.A."/>
            <person name="Schein J.E."/>
            <person name="Speed T.P."/>
            <person name="Thompson K."/>
            <person name="VandeBerg J.L."/>
            <person name="Wade C.M."/>
            <person name="Walker J.A."/>
            <person name="Waters P.D."/>
            <person name="Webber C."/>
            <person name="Weidman J.R."/>
            <person name="Xie X."/>
            <person name="Zody M.C."/>
            <person name="Baldwin J."/>
            <person name="Abdouelleil A."/>
            <person name="Abdulkadir J."/>
            <person name="Abebe A."/>
            <person name="Abera B."/>
            <person name="Abreu J."/>
            <person name="Acer S.C."/>
            <person name="Aftuck L."/>
            <person name="Alexander A."/>
            <person name="An P."/>
            <person name="Anderson E."/>
            <person name="Anderson S."/>
            <person name="Arachi H."/>
            <person name="Azer M."/>
            <person name="Bachantsang P."/>
            <person name="Barry A."/>
            <person name="Bayul T."/>
            <person name="Berlin A."/>
            <person name="Bessette D."/>
            <person name="Bloom T."/>
            <person name="Bloom T."/>
            <person name="Boguslavskiy L."/>
            <person name="Bonnet C."/>
            <person name="Boukhgalter B."/>
            <person name="Bourzgui I."/>
            <person name="Brown A."/>
            <person name="Cahill P."/>
            <person name="Channer S."/>
            <person name="Cheshatsang Y."/>
            <person name="Chuda L."/>
            <person name="Citroen M."/>
            <person name="Collymore A."/>
            <person name="Cooke P."/>
            <person name="Costello M."/>
            <person name="D'Aco K."/>
            <person name="Daza R."/>
            <person name="De Haan G."/>
            <person name="DeGray S."/>
            <person name="DeMaso C."/>
            <person name="Dhargay N."/>
            <person name="Dooley K."/>
            <person name="Dooley E."/>
            <person name="Doricent M."/>
            <person name="Dorje P."/>
            <person name="Dorjee K."/>
            <person name="Dupes A."/>
            <person name="Elong R."/>
            <person name="Falk J."/>
            <person name="Farina A."/>
            <person name="Faro S."/>
            <person name="Ferguson D."/>
            <person name="Fisher S."/>
            <person name="Foley C.D."/>
            <person name="Franke A."/>
            <person name="Friedrich D."/>
            <person name="Gadbois L."/>
            <person name="Gearin G."/>
            <person name="Gearin C.R."/>
            <person name="Giannoukos G."/>
            <person name="Goode T."/>
            <person name="Graham J."/>
            <person name="Grandbois E."/>
            <person name="Grewal S."/>
            <person name="Gyaltsen K."/>
            <person name="Hafez N."/>
            <person name="Hagos B."/>
            <person name="Hall J."/>
            <person name="Henson C."/>
            <person name="Hollinger A."/>
            <person name="Honan T."/>
            <person name="Huard M.D."/>
            <person name="Hughes L."/>
            <person name="Hurhula B."/>
            <person name="Husby M.E."/>
            <person name="Kamat A."/>
            <person name="Kanga B."/>
            <person name="Kashin S."/>
            <person name="Khazanovich D."/>
            <person name="Kisner P."/>
            <person name="Lance K."/>
            <person name="Lara M."/>
            <person name="Lee W."/>
            <person name="Lennon N."/>
            <person name="Letendre F."/>
            <person name="LeVine R."/>
            <person name="Lipovsky A."/>
            <person name="Liu X."/>
            <person name="Liu J."/>
            <person name="Liu S."/>
            <person name="Lokyitsang T."/>
            <person name="Lokyitsang Y."/>
            <person name="Lubonja R."/>
            <person name="Lui A."/>
            <person name="MacDonald P."/>
            <person name="Magnisalis V."/>
            <person name="Maru K."/>
            <person name="Matthews C."/>
            <person name="McCusker W."/>
            <person name="McDonough S."/>
            <person name="Mehta T."/>
            <person name="Meldrim J."/>
            <person name="Meneus L."/>
            <person name="Mihai O."/>
            <person name="Mihalev A."/>
            <person name="Mihova T."/>
            <person name="Mittelman R."/>
            <person name="Mlenga V."/>
            <person name="Montmayeur A."/>
            <person name="Mulrain L."/>
            <person name="Navidi A."/>
            <person name="Naylor J."/>
            <person name="Negash T."/>
            <person name="Nguyen T."/>
            <person name="Nguyen N."/>
            <person name="Nicol R."/>
            <person name="Norbu C."/>
            <person name="Norbu N."/>
            <person name="Novod N."/>
            <person name="O'Neill B."/>
            <person name="Osman S."/>
            <person name="Markiewicz E."/>
            <person name="Oyono O.L."/>
            <person name="Patti C."/>
            <person name="Phunkhang P."/>
            <person name="Pierre F."/>
            <person name="Priest M."/>
            <person name="Raghuraman S."/>
            <person name="Rege F."/>
            <person name="Reyes R."/>
            <person name="Rise C."/>
            <person name="Rogov P."/>
            <person name="Ross K."/>
            <person name="Ryan E."/>
            <person name="Settipalli S."/>
            <person name="Shea T."/>
            <person name="Sherpa N."/>
            <person name="Shi L."/>
            <person name="Shih D."/>
            <person name="Sparrow T."/>
            <person name="Spaulding J."/>
            <person name="Stalker J."/>
            <person name="Stange-Thomann N."/>
            <person name="Stavropoulos S."/>
            <person name="Stone C."/>
            <person name="Strader C."/>
            <person name="Tesfaye S."/>
            <person name="Thomson T."/>
            <person name="Thoulutsang Y."/>
            <person name="Thoulutsang D."/>
            <person name="Topham K."/>
            <person name="Topping I."/>
            <person name="Tsamla T."/>
            <person name="Vassiliev H."/>
            <person name="Vo A."/>
            <person name="Wangchuk T."/>
            <person name="Wangdi T."/>
            <person name="Weiand M."/>
            <person name="Wilkinson J."/>
            <person name="Wilson A."/>
            <person name="Yadav S."/>
            <person name="Young G."/>
            <person name="Yu Q."/>
            <person name="Zembek L."/>
            <person name="Zhong D."/>
            <person name="Zimmer A."/>
            <person name="Zwirko Z."/>
            <person name="Jaffe D.B."/>
            <person name="Alvarez P."/>
            <person name="Brockman W."/>
            <person name="Butler J."/>
            <person name="Chin C."/>
            <person name="Gnerre S."/>
            <person name="MacCallum I."/>
            <person name="Graves J.A."/>
            <person name="Ponting C.P."/>
            <person name="Breen M."/>
            <person name="Samollow P.B."/>
            <person name="Lander E.S."/>
            <person name="Lindblad-Toh K."/>
        </authorList>
    </citation>
    <scope>NUCLEOTIDE SEQUENCE [LARGE SCALE GENOMIC DNA]</scope>
</reference>
<name>K7E1K6_MONDO</name>
<keyword evidence="5" id="KW-0472">Membrane</keyword>
<evidence type="ECO:0000256" key="4">
    <source>
        <dbReference type="RuleBase" id="RU361177"/>
    </source>
</evidence>